<name>A0AAV5JHG1_9ROSI</name>
<sequence>MGECCSSGEARHLHQRSLALAMLLDFLRKGWVGGCTSSMALETVAKDYCLLAESSKNLVQSLGNLPNPMKGSAVEHISKFLDAMGAHTGDRDLCLREFSKSLFDKSYTWYTILLPDSVRSWDKMVEQFCQKYFQSEERITILDLHKTRQCTGEDLMIYVKRFRDLALDCYDGHAESFLVEICIYNMFLEYRTVLENIKINQFARLLDAVRRTTIFVKAILSGKSTMKSTEKKTTTHTLVVSIKGQGQGQKRRDRDMASPPPIPLTVEELDVLIDKWIADDAITLPQAHREPSDDDKCNPKYCRYHRIRTPKFKMLFDQLGFITEARQRAIEAILFITNETRGEWLDAETETHFAEAAFYDEFTLSDKAIVSRPGGISLPTWNDIKDNLDLDLRSVLEHKRQKNERDTLIDKRDLSNEAKCITLEAINKILAEHLDFSNEADHLIPLDKLPTLHEAQPTLTSLESFEVVDLGDDLANPSHVHISTTLSTDERAKVVLMDVFVKGQTWTQVVSTSPRPALI</sequence>
<dbReference type="Pfam" id="PF03732">
    <property type="entry name" value="Retrotrans_gag"/>
    <property type="match status" value="1"/>
</dbReference>
<protein>
    <recommendedName>
        <fullName evidence="1">Retrotransposon gag domain-containing protein</fullName>
    </recommendedName>
</protein>
<feature type="domain" description="Retrotransposon gag" evidence="1">
    <location>
        <begin position="98"/>
        <end position="172"/>
    </location>
</feature>
<dbReference type="Proteomes" id="UP001054252">
    <property type="component" value="Unassembled WGS sequence"/>
</dbReference>
<evidence type="ECO:0000259" key="1">
    <source>
        <dbReference type="Pfam" id="PF03732"/>
    </source>
</evidence>
<dbReference type="AlphaFoldDB" id="A0AAV5JHG1"/>
<reference evidence="2 3" key="1">
    <citation type="journal article" date="2021" name="Commun. Biol.">
        <title>The genome of Shorea leprosula (Dipterocarpaceae) highlights the ecological relevance of drought in aseasonal tropical rainforests.</title>
        <authorList>
            <person name="Ng K.K.S."/>
            <person name="Kobayashi M.J."/>
            <person name="Fawcett J.A."/>
            <person name="Hatakeyama M."/>
            <person name="Paape T."/>
            <person name="Ng C.H."/>
            <person name="Ang C.C."/>
            <person name="Tnah L.H."/>
            <person name="Lee C.T."/>
            <person name="Nishiyama T."/>
            <person name="Sese J."/>
            <person name="O'Brien M.J."/>
            <person name="Copetti D."/>
            <person name="Mohd Noor M.I."/>
            <person name="Ong R.C."/>
            <person name="Putra M."/>
            <person name="Sireger I.Z."/>
            <person name="Indrioko S."/>
            <person name="Kosugi Y."/>
            <person name="Izuno A."/>
            <person name="Isagi Y."/>
            <person name="Lee S.L."/>
            <person name="Shimizu K.K."/>
        </authorList>
    </citation>
    <scope>NUCLEOTIDE SEQUENCE [LARGE SCALE GENOMIC DNA]</scope>
    <source>
        <strain evidence="2">214</strain>
    </source>
</reference>
<evidence type="ECO:0000313" key="3">
    <source>
        <dbReference type="Proteomes" id="UP001054252"/>
    </source>
</evidence>
<keyword evidence="3" id="KW-1185">Reference proteome</keyword>
<organism evidence="2 3">
    <name type="scientific">Rubroshorea leprosula</name>
    <dbReference type="NCBI Taxonomy" id="152421"/>
    <lineage>
        <taxon>Eukaryota</taxon>
        <taxon>Viridiplantae</taxon>
        <taxon>Streptophyta</taxon>
        <taxon>Embryophyta</taxon>
        <taxon>Tracheophyta</taxon>
        <taxon>Spermatophyta</taxon>
        <taxon>Magnoliopsida</taxon>
        <taxon>eudicotyledons</taxon>
        <taxon>Gunneridae</taxon>
        <taxon>Pentapetalae</taxon>
        <taxon>rosids</taxon>
        <taxon>malvids</taxon>
        <taxon>Malvales</taxon>
        <taxon>Dipterocarpaceae</taxon>
        <taxon>Rubroshorea</taxon>
    </lineage>
</organism>
<dbReference type="PANTHER" id="PTHR33223">
    <property type="entry name" value="CCHC-TYPE DOMAIN-CONTAINING PROTEIN"/>
    <property type="match status" value="1"/>
</dbReference>
<dbReference type="PANTHER" id="PTHR33223:SF11">
    <property type="entry name" value="ELEMENT PROTEIN, PUTATIVE-RELATED"/>
    <property type="match status" value="1"/>
</dbReference>
<dbReference type="EMBL" id="BPVZ01000034">
    <property type="protein sequence ID" value="GKV11495.1"/>
    <property type="molecule type" value="Genomic_DNA"/>
</dbReference>
<accession>A0AAV5JHG1</accession>
<dbReference type="InterPro" id="IPR005162">
    <property type="entry name" value="Retrotrans_gag_dom"/>
</dbReference>
<comment type="caution">
    <text evidence="2">The sequence shown here is derived from an EMBL/GenBank/DDBJ whole genome shotgun (WGS) entry which is preliminary data.</text>
</comment>
<proteinExistence type="predicted"/>
<evidence type="ECO:0000313" key="2">
    <source>
        <dbReference type="EMBL" id="GKV11495.1"/>
    </source>
</evidence>
<gene>
    <name evidence="2" type="ORF">SLEP1_g22752</name>
</gene>